<name>A0A1C7PCI7_9BACT</name>
<dbReference type="RefSeq" id="WP_067774522.1">
    <property type="nucleotide sequence ID" value="NZ_LIGX01000019.1"/>
</dbReference>
<dbReference type="OrthoDB" id="9778453at2"/>
<feature type="domain" description="HD/PDEase" evidence="2">
    <location>
        <begin position="164"/>
        <end position="311"/>
    </location>
</feature>
<protein>
    <submittedName>
        <fullName evidence="3">Hd/pdease domain</fullName>
    </submittedName>
</protein>
<accession>A0A1C7PCI7</accession>
<gene>
    <name evidence="3" type="ORF">PYTT_0962</name>
</gene>
<proteinExistence type="predicted"/>
<dbReference type="InterPro" id="IPR006674">
    <property type="entry name" value="HD_domain"/>
</dbReference>
<dbReference type="AlphaFoldDB" id="A0A1C7PCI7"/>
<evidence type="ECO:0000256" key="1">
    <source>
        <dbReference type="ARBA" id="ARBA00022801"/>
    </source>
</evidence>
<evidence type="ECO:0000313" key="4">
    <source>
        <dbReference type="Proteomes" id="UP000176204"/>
    </source>
</evidence>
<dbReference type="KEGG" id="agl:PYTT_0962"/>
<organism evidence="3 4">
    <name type="scientific">Akkermansia glycaniphila</name>
    <dbReference type="NCBI Taxonomy" id="1679444"/>
    <lineage>
        <taxon>Bacteria</taxon>
        <taxon>Pseudomonadati</taxon>
        <taxon>Verrucomicrobiota</taxon>
        <taxon>Verrucomicrobiia</taxon>
        <taxon>Verrucomicrobiales</taxon>
        <taxon>Akkermansiaceae</taxon>
        <taxon>Akkermansia</taxon>
    </lineage>
</organism>
<dbReference type="EMBL" id="LT629973">
    <property type="protein sequence ID" value="SEH81714.1"/>
    <property type="molecule type" value="Genomic_DNA"/>
</dbReference>
<dbReference type="SMART" id="SM00471">
    <property type="entry name" value="HDc"/>
    <property type="match status" value="1"/>
</dbReference>
<dbReference type="Gene3D" id="1.10.3210.10">
    <property type="entry name" value="Hypothetical protein af1432"/>
    <property type="match status" value="1"/>
</dbReference>
<dbReference type="InterPro" id="IPR050798">
    <property type="entry name" value="YhaM_exoribonuc/phosphodiest"/>
</dbReference>
<dbReference type="GO" id="GO:0016787">
    <property type="term" value="F:hydrolase activity"/>
    <property type="evidence" value="ECO:0007669"/>
    <property type="project" value="UniProtKB-KW"/>
</dbReference>
<dbReference type="SUPFAM" id="SSF109604">
    <property type="entry name" value="HD-domain/PDEase-like"/>
    <property type="match status" value="1"/>
</dbReference>
<keyword evidence="1" id="KW-0378">Hydrolase</keyword>
<reference evidence="4" key="1">
    <citation type="submission" date="2016-09" db="EMBL/GenBank/DDBJ databases">
        <authorList>
            <person name="Koehorst J."/>
        </authorList>
    </citation>
    <scope>NUCLEOTIDE SEQUENCE [LARGE SCALE GENOMIC DNA]</scope>
</reference>
<dbReference type="PANTHER" id="PTHR37294:SF1">
    <property type="entry name" value="3'-5' EXORIBONUCLEASE YHAM"/>
    <property type="match status" value="1"/>
</dbReference>
<dbReference type="PANTHER" id="PTHR37294">
    <property type="entry name" value="3'-5' EXORIBONUCLEASE YHAM"/>
    <property type="match status" value="1"/>
</dbReference>
<keyword evidence="4" id="KW-1185">Reference proteome</keyword>
<dbReference type="InterPro" id="IPR003607">
    <property type="entry name" value="HD/PDEase_dom"/>
</dbReference>
<dbReference type="CDD" id="cd00077">
    <property type="entry name" value="HDc"/>
    <property type="match status" value="1"/>
</dbReference>
<evidence type="ECO:0000259" key="2">
    <source>
        <dbReference type="SMART" id="SM00471"/>
    </source>
</evidence>
<dbReference type="STRING" id="1679444.PYTT_0962"/>
<dbReference type="PATRIC" id="fig|1679444.3.peg.2542"/>
<evidence type="ECO:0000313" key="3">
    <source>
        <dbReference type="EMBL" id="SEH81714.1"/>
    </source>
</evidence>
<dbReference type="GO" id="GO:0031125">
    <property type="term" value="P:rRNA 3'-end processing"/>
    <property type="evidence" value="ECO:0007669"/>
    <property type="project" value="TreeGrafter"/>
</dbReference>
<dbReference type="Pfam" id="PF01966">
    <property type="entry name" value="HD"/>
    <property type="match status" value="1"/>
</dbReference>
<sequence length="343" mass="38420">MQFAGINALMQEAAATPAYGEIHAQISQVQTKTTKTNKPYLEITLADAATSFTLKIWDNSPWYSACAALKPLDGIAARALWTKGAYGMEAADLDIRPLTPEEEQNLFTGNPELRQQQETCYRGILTLAESMQDPRLRLLCLTFLRQFEKPFRRAAAARGYHHARRGGLVEHIYGMMHCADAIAGAYPHLNRDLLLAGCLFHDCGKLWENNYGEHDFVMPYNELGELLGHITIGIELINTLYRQLVAQNETEWNTLVPGNDQVRLHLLHLIAAHHGELAFGSPVPPKTPEAIALHYIDNLDAKLEMFRNAYTTSEQLAPRIQQKKAPLPGNVVHPLPKIDLPEK</sequence>
<dbReference type="Proteomes" id="UP000176204">
    <property type="component" value="Chromosome I"/>
</dbReference>